<evidence type="ECO:0000313" key="2">
    <source>
        <dbReference type="Proteomes" id="UP001161423"/>
    </source>
</evidence>
<dbReference type="RefSeq" id="WP_284722609.1">
    <property type="nucleotide sequence ID" value="NZ_BSND01000004.1"/>
</dbReference>
<comment type="caution">
    <text evidence="1">The sequence shown here is derived from an EMBL/GenBank/DDBJ whole genome shotgun (WGS) entry which is preliminary data.</text>
</comment>
<protein>
    <submittedName>
        <fullName evidence="1">Uncharacterized protein</fullName>
    </submittedName>
</protein>
<gene>
    <name evidence="1" type="ORF">GCM10007891_09430</name>
</gene>
<evidence type="ECO:0000313" key="1">
    <source>
        <dbReference type="EMBL" id="GLP99089.1"/>
    </source>
</evidence>
<dbReference type="Proteomes" id="UP001161423">
    <property type="component" value="Unassembled WGS sequence"/>
</dbReference>
<organism evidence="1 2">
    <name type="scientific">Methylophaga thalassica</name>
    <dbReference type="NCBI Taxonomy" id="40223"/>
    <lineage>
        <taxon>Bacteria</taxon>
        <taxon>Pseudomonadati</taxon>
        <taxon>Pseudomonadota</taxon>
        <taxon>Gammaproteobacteria</taxon>
        <taxon>Thiotrichales</taxon>
        <taxon>Piscirickettsiaceae</taxon>
        <taxon>Methylophaga</taxon>
    </lineage>
</organism>
<accession>A0ABQ5TSB6</accession>
<sequence>MASYDTKTGRKPSYNKENVSSLRVKNLISFIDKHGGIADFTRKFGGSEGTLSMMLRERKSFGNLAVRRMEKKVGLPEGWFDS</sequence>
<keyword evidence="2" id="KW-1185">Reference proteome</keyword>
<reference evidence="1" key="2">
    <citation type="submission" date="2023-01" db="EMBL/GenBank/DDBJ databases">
        <title>Draft genome sequence of Methylophaga thalassica strain NBRC 102424.</title>
        <authorList>
            <person name="Sun Q."/>
            <person name="Mori K."/>
        </authorList>
    </citation>
    <scope>NUCLEOTIDE SEQUENCE</scope>
    <source>
        <strain evidence="1">NBRC 102424</strain>
    </source>
</reference>
<proteinExistence type="predicted"/>
<name>A0ABQ5TSB6_9GAMM</name>
<dbReference type="EMBL" id="BSND01000004">
    <property type="protein sequence ID" value="GLP99089.1"/>
    <property type="molecule type" value="Genomic_DNA"/>
</dbReference>
<reference evidence="1" key="1">
    <citation type="journal article" date="2014" name="Int. J. Syst. Evol. Microbiol.">
        <title>Complete genome of a new Firmicutes species belonging to the dominant human colonic microbiota ('Ruminococcus bicirculans') reveals two chromosomes and a selective capacity to utilize plant glucans.</title>
        <authorList>
            <consortium name="NISC Comparative Sequencing Program"/>
            <person name="Wegmann U."/>
            <person name="Louis P."/>
            <person name="Goesmann A."/>
            <person name="Henrissat B."/>
            <person name="Duncan S.H."/>
            <person name="Flint H.J."/>
        </authorList>
    </citation>
    <scope>NUCLEOTIDE SEQUENCE</scope>
    <source>
        <strain evidence="1">NBRC 102424</strain>
    </source>
</reference>